<dbReference type="AlphaFoldDB" id="A0A8J3AJJ4"/>
<accession>A0A8J3AJJ4</accession>
<evidence type="ECO:0000313" key="2">
    <source>
        <dbReference type="Proteomes" id="UP000619536"/>
    </source>
</evidence>
<protein>
    <submittedName>
        <fullName evidence="1">Uncharacterized protein</fullName>
    </submittedName>
</protein>
<keyword evidence="2" id="KW-1185">Reference proteome</keyword>
<gene>
    <name evidence="1" type="ORF">GCM10007377_12120</name>
</gene>
<sequence length="60" mass="6862">MRLTEIKVKKEGISMSSPKYNRFSLQNPECGVDFEKLSQSTRLYTQSNLRTGPQSGDYSE</sequence>
<organism evidence="1 2">
    <name type="scientific">Galliscardovia ingluviei</name>
    <dbReference type="NCBI Taxonomy" id="1769422"/>
    <lineage>
        <taxon>Bacteria</taxon>
        <taxon>Bacillati</taxon>
        <taxon>Actinomycetota</taxon>
        <taxon>Actinomycetes</taxon>
        <taxon>Bifidobacteriales</taxon>
        <taxon>Bifidobacteriaceae</taxon>
        <taxon>Galliscardovia</taxon>
    </lineage>
</organism>
<name>A0A8J3AJJ4_9BIFI</name>
<reference evidence="1" key="1">
    <citation type="journal article" date="2014" name="Int. J. Syst. Evol. Microbiol.">
        <title>Complete genome sequence of Corynebacterium casei LMG S-19264T (=DSM 44701T), isolated from a smear-ripened cheese.</title>
        <authorList>
            <consortium name="US DOE Joint Genome Institute (JGI-PGF)"/>
            <person name="Walter F."/>
            <person name="Albersmeier A."/>
            <person name="Kalinowski J."/>
            <person name="Ruckert C."/>
        </authorList>
    </citation>
    <scope>NUCLEOTIDE SEQUENCE</scope>
    <source>
        <strain evidence="1">CCM 8606</strain>
    </source>
</reference>
<comment type="caution">
    <text evidence="1">The sequence shown here is derived from an EMBL/GenBank/DDBJ whole genome shotgun (WGS) entry which is preliminary data.</text>
</comment>
<reference evidence="1" key="2">
    <citation type="submission" date="2020-09" db="EMBL/GenBank/DDBJ databases">
        <authorList>
            <person name="Sun Q."/>
            <person name="Sedlacek I."/>
        </authorList>
    </citation>
    <scope>NUCLEOTIDE SEQUENCE</scope>
    <source>
        <strain evidence="1">CCM 8606</strain>
    </source>
</reference>
<evidence type="ECO:0000313" key="1">
    <source>
        <dbReference type="EMBL" id="GGI14678.1"/>
    </source>
</evidence>
<dbReference type="EMBL" id="BMDH01000003">
    <property type="protein sequence ID" value="GGI14678.1"/>
    <property type="molecule type" value="Genomic_DNA"/>
</dbReference>
<proteinExistence type="predicted"/>
<dbReference type="Proteomes" id="UP000619536">
    <property type="component" value="Unassembled WGS sequence"/>
</dbReference>